<dbReference type="GO" id="GO:0004674">
    <property type="term" value="F:protein serine/threonine kinase activity"/>
    <property type="evidence" value="ECO:0007669"/>
    <property type="project" value="UniProtKB-KW"/>
</dbReference>
<evidence type="ECO:0000256" key="1">
    <source>
        <dbReference type="ARBA" id="ARBA00022527"/>
    </source>
</evidence>
<accession>D5BR37</accession>
<sequence length="148" mass="16768">MTQLCWSFRQVHMMASQQNPKLRFAAIAANLAPARNAVRHYMARNGWQDMEMDVSIALGEVLQNIVRHGFTAHDKSGHFVLYLKATDLRLYIEVVDNALPSDPATWTSAGKPLHEGGHGLRLIKSIAHKVDFIPLKTGNKVCLYFWKR</sequence>
<name>D5BR37_PUNMI</name>
<dbReference type="SUPFAM" id="SSF55874">
    <property type="entry name" value="ATPase domain of HSP90 chaperone/DNA topoisomerase II/histidine kinase"/>
    <property type="match status" value="1"/>
</dbReference>
<dbReference type="PANTHER" id="PTHR35526">
    <property type="entry name" value="ANTI-SIGMA-F FACTOR RSBW-RELATED"/>
    <property type="match status" value="1"/>
</dbReference>
<keyword evidence="4" id="KW-1185">Reference proteome</keyword>
<dbReference type="Proteomes" id="UP000007460">
    <property type="component" value="Chromosome"/>
</dbReference>
<organism evidence="3 4">
    <name type="scientific">Puniceispirillum marinum (strain IMCC1322)</name>
    <dbReference type="NCBI Taxonomy" id="488538"/>
    <lineage>
        <taxon>Bacteria</taxon>
        <taxon>Pseudomonadati</taxon>
        <taxon>Pseudomonadota</taxon>
        <taxon>Alphaproteobacteria</taxon>
        <taxon>Candidatus Puniceispirillales</taxon>
        <taxon>Candidatus Puniceispirillaceae</taxon>
        <taxon>Candidatus Puniceispirillum</taxon>
    </lineage>
</organism>
<dbReference type="eggNOG" id="COG2172">
    <property type="taxonomic scope" value="Bacteria"/>
</dbReference>
<dbReference type="EMBL" id="CP001751">
    <property type="protein sequence ID" value="ADE40773.1"/>
    <property type="molecule type" value="Genomic_DNA"/>
</dbReference>
<evidence type="ECO:0000313" key="3">
    <source>
        <dbReference type="EMBL" id="ADE40773.1"/>
    </source>
</evidence>
<protein>
    <submittedName>
        <fullName evidence="3">Multi-sensor signal transduction histidine kinase</fullName>
    </submittedName>
</protein>
<reference evidence="3 4" key="1">
    <citation type="journal article" date="2010" name="J. Bacteriol.">
        <title>Complete genome sequence of "Candidatus Puniceispirillum marinum" IMCC1322, a representative of the SAR116 clade in the Alphaproteobacteria.</title>
        <authorList>
            <person name="Oh H.M."/>
            <person name="Kwon K.K."/>
            <person name="Kang I."/>
            <person name="Kang S.G."/>
            <person name="Lee J.H."/>
            <person name="Kim S.J."/>
            <person name="Cho J.C."/>
        </authorList>
    </citation>
    <scope>NUCLEOTIDE SEQUENCE [LARGE SCALE GENOMIC DNA]</scope>
    <source>
        <strain evidence="3 4">IMCC1322</strain>
    </source>
</reference>
<proteinExistence type="predicted"/>
<evidence type="ECO:0000259" key="2">
    <source>
        <dbReference type="Pfam" id="PF13581"/>
    </source>
</evidence>
<dbReference type="InterPro" id="IPR036890">
    <property type="entry name" value="HATPase_C_sf"/>
</dbReference>
<dbReference type="InterPro" id="IPR003594">
    <property type="entry name" value="HATPase_dom"/>
</dbReference>
<feature type="domain" description="Histidine kinase/HSP90-like ATPase" evidence="2">
    <location>
        <begin position="25"/>
        <end position="144"/>
    </location>
</feature>
<dbReference type="Pfam" id="PF13581">
    <property type="entry name" value="HATPase_c_2"/>
    <property type="match status" value="1"/>
</dbReference>
<dbReference type="CDD" id="cd16936">
    <property type="entry name" value="HATPase_RsbW-like"/>
    <property type="match status" value="1"/>
</dbReference>
<gene>
    <name evidence="3" type="ordered locus">SAR116_2530</name>
</gene>
<keyword evidence="3" id="KW-0418">Kinase</keyword>
<dbReference type="Gene3D" id="3.30.565.10">
    <property type="entry name" value="Histidine kinase-like ATPase, C-terminal domain"/>
    <property type="match status" value="1"/>
</dbReference>
<dbReference type="PANTHER" id="PTHR35526:SF3">
    <property type="entry name" value="ANTI-SIGMA-F FACTOR RSBW"/>
    <property type="match status" value="1"/>
</dbReference>
<keyword evidence="3" id="KW-0808">Transferase</keyword>
<dbReference type="STRING" id="488538.SAR116_2530"/>
<keyword evidence="1" id="KW-0723">Serine/threonine-protein kinase</keyword>
<evidence type="ECO:0000313" key="4">
    <source>
        <dbReference type="Proteomes" id="UP000007460"/>
    </source>
</evidence>
<dbReference type="HOGENOM" id="CLU_1757319_0_0_5"/>
<dbReference type="KEGG" id="apb:SAR116_2530"/>
<dbReference type="InterPro" id="IPR050267">
    <property type="entry name" value="Anti-sigma-factor_SerPK"/>
</dbReference>
<dbReference type="AlphaFoldDB" id="D5BR37"/>